<accession>A0ACB0L019</accession>
<dbReference type="Proteomes" id="UP001177021">
    <property type="component" value="Unassembled WGS sequence"/>
</dbReference>
<keyword evidence="2" id="KW-1185">Reference proteome</keyword>
<gene>
    <name evidence="1" type="ORF">MILVUS5_LOCUS27627</name>
</gene>
<evidence type="ECO:0000313" key="2">
    <source>
        <dbReference type="Proteomes" id="UP001177021"/>
    </source>
</evidence>
<organism evidence="1 2">
    <name type="scientific">Trifolium pratense</name>
    <name type="common">Red clover</name>
    <dbReference type="NCBI Taxonomy" id="57577"/>
    <lineage>
        <taxon>Eukaryota</taxon>
        <taxon>Viridiplantae</taxon>
        <taxon>Streptophyta</taxon>
        <taxon>Embryophyta</taxon>
        <taxon>Tracheophyta</taxon>
        <taxon>Spermatophyta</taxon>
        <taxon>Magnoliopsida</taxon>
        <taxon>eudicotyledons</taxon>
        <taxon>Gunneridae</taxon>
        <taxon>Pentapetalae</taxon>
        <taxon>rosids</taxon>
        <taxon>fabids</taxon>
        <taxon>Fabales</taxon>
        <taxon>Fabaceae</taxon>
        <taxon>Papilionoideae</taxon>
        <taxon>50 kb inversion clade</taxon>
        <taxon>NPAAA clade</taxon>
        <taxon>Hologalegina</taxon>
        <taxon>IRL clade</taxon>
        <taxon>Trifolieae</taxon>
        <taxon>Trifolium</taxon>
    </lineage>
</organism>
<evidence type="ECO:0000313" key="1">
    <source>
        <dbReference type="EMBL" id="CAJ2662003.1"/>
    </source>
</evidence>
<reference evidence="1" key="1">
    <citation type="submission" date="2023-10" db="EMBL/GenBank/DDBJ databases">
        <authorList>
            <person name="Rodriguez Cubillos JULIANA M."/>
            <person name="De Vega J."/>
        </authorList>
    </citation>
    <scope>NUCLEOTIDE SEQUENCE</scope>
</reference>
<name>A0ACB0L019_TRIPR</name>
<dbReference type="EMBL" id="CASHSV030000409">
    <property type="protein sequence ID" value="CAJ2662003.1"/>
    <property type="molecule type" value="Genomic_DNA"/>
</dbReference>
<protein>
    <submittedName>
        <fullName evidence="1">Uncharacterized protein</fullName>
    </submittedName>
</protein>
<comment type="caution">
    <text evidence="1">The sequence shown here is derived from an EMBL/GenBank/DDBJ whole genome shotgun (WGS) entry which is preliminary data.</text>
</comment>
<sequence>MMLKILGAAICSILVSNNISSMFQIDKRAIKAAVALRICSRWGHGDPYCDHCVGIQETMLHVMRDCSGAYDIWKHLVPLRGRLELFTCYYHDWVVSNLKATVTVADSVEWKVVWATTCDYLWRWRNTLTFDANFVIPLHTHTEIMKYVGYYYKAKPTSDVAL</sequence>
<proteinExistence type="predicted"/>